<dbReference type="Proteomes" id="UP001321520">
    <property type="component" value="Chromosome"/>
</dbReference>
<name>A0ABY9E9R3_9GAMM</name>
<gene>
    <name evidence="1" type="ORF">M8T91_09830</name>
</gene>
<protein>
    <submittedName>
        <fullName evidence="1">Uncharacterized protein</fullName>
    </submittedName>
</protein>
<accession>A0ABY9E9R3</accession>
<sequence length="149" mass="16297">MANVTMDINEIRRANMRRLAADYKNRRAFADALGRSEQQLYQLIGKNATKSIGNRIARDVEQKLTLKEYSLDVSMEPAENQPSITPDGIDLELLESCIEAVESAIESQGLQGMPAGKKAQAVAVAYSAALASSKNQVAPVNFIVRTLSR</sequence>
<organism evidence="1 2">
    <name type="scientific">Microbulbifer spongiae</name>
    <dbReference type="NCBI Taxonomy" id="2944933"/>
    <lineage>
        <taxon>Bacteria</taxon>
        <taxon>Pseudomonadati</taxon>
        <taxon>Pseudomonadota</taxon>
        <taxon>Gammaproteobacteria</taxon>
        <taxon>Cellvibrionales</taxon>
        <taxon>Microbulbiferaceae</taxon>
        <taxon>Microbulbifer</taxon>
    </lineage>
</organism>
<keyword evidence="2" id="KW-1185">Reference proteome</keyword>
<reference evidence="1 2" key="1">
    <citation type="submission" date="2022-05" db="EMBL/GenBank/DDBJ databases">
        <title>Microbulbifer sp. nov., isolated from sponge.</title>
        <authorList>
            <person name="Gao L."/>
        </authorList>
    </citation>
    <scope>NUCLEOTIDE SEQUENCE [LARGE SCALE GENOMIC DNA]</scope>
    <source>
        <strain evidence="1 2">MI-G</strain>
    </source>
</reference>
<dbReference type="RefSeq" id="WP_301413911.1">
    <property type="nucleotide sequence ID" value="NZ_CP098023.1"/>
</dbReference>
<dbReference type="EMBL" id="CP098023">
    <property type="protein sequence ID" value="WKD48239.1"/>
    <property type="molecule type" value="Genomic_DNA"/>
</dbReference>
<proteinExistence type="predicted"/>
<evidence type="ECO:0000313" key="1">
    <source>
        <dbReference type="EMBL" id="WKD48239.1"/>
    </source>
</evidence>
<evidence type="ECO:0000313" key="2">
    <source>
        <dbReference type="Proteomes" id="UP001321520"/>
    </source>
</evidence>